<comment type="caution">
    <text evidence="3">The sequence shown here is derived from an EMBL/GenBank/DDBJ whole genome shotgun (WGS) entry which is preliminary data.</text>
</comment>
<name>A0ABT3NX97_9PROT</name>
<feature type="coiled-coil region" evidence="1">
    <location>
        <begin position="229"/>
        <end position="267"/>
    </location>
</feature>
<keyword evidence="2" id="KW-1133">Transmembrane helix</keyword>
<evidence type="ECO:0008006" key="5">
    <source>
        <dbReference type="Google" id="ProtNLM"/>
    </source>
</evidence>
<feature type="transmembrane region" description="Helical" evidence="2">
    <location>
        <begin position="73"/>
        <end position="97"/>
    </location>
</feature>
<reference evidence="3 4" key="1">
    <citation type="submission" date="2022-10" db="EMBL/GenBank/DDBJ databases">
        <title>Roseococcus glaciei nov., sp. nov., isolated from glacier.</title>
        <authorList>
            <person name="Liu Q."/>
            <person name="Xin Y.-H."/>
        </authorList>
    </citation>
    <scope>NUCLEOTIDE SEQUENCE [LARGE SCALE GENOMIC DNA]</scope>
    <source>
        <strain evidence="3 4">MDT2-1-1</strain>
    </source>
</reference>
<proteinExistence type="predicted"/>
<feature type="transmembrane region" description="Helical" evidence="2">
    <location>
        <begin position="109"/>
        <end position="128"/>
    </location>
</feature>
<protein>
    <recommendedName>
        <fullName evidence="5">PhnA-like protein</fullName>
    </recommendedName>
</protein>
<gene>
    <name evidence="3" type="ORF">OF850_14265</name>
</gene>
<accession>A0ABT3NX97</accession>
<keyword evidence="2" id="KW-0472">Membrane</keyword>
<keyword evidence="1" id="KW-0175">Coiled coil</keyword>
<organism evidence="3 4">
    <name type="scientific">Sabulicella glaciei</name>
    <dbReference type="NCBI Taxonomy" id="2984948"/>
    <lineage>
        <taxon>Bacteria</taxon>
        <taxon>Pseudomonadati</taxon>
        <taxon>Pseudomonadota</taxon>
        <taxon>Alphaproteobacteria</taxon>
        <taxon>Acetobacterales</taxon>
        <taxon>Acetobacteraceae</taxon>
        <taxon>Sabulicella</taxon>
    </lineage>
</organism>
<dbReference type="RefSeq" id="WP_301590922.1">
    <property type="nucleotide sequence ID" value="NZ_JAPFQI010000011.1"/>
</dbReference>
<evidence type="ECO:0000313" key="3">
    <source>
        <dbReference type="EMBL" id="MCW8086797.1"/>
    </source>
</evidence>
<evidence type="ECO:0000256" key="1">
    <source>
        <dbReference type="SAM" id="Coils"/>
    </source>
</evidence>
<sequence>MSHATSDRSEVVYDPMVAQPEAAPALRPQASWGALLVGAVVAITVGLMLNTLGVAVGAGVVDVTARDTPSATAMGVGAAIWFAVSNIIGLFLGGMVAARLAGTTDRLDAAYHGLGAWAVAFLFAVVVMGQVGSNIAGRAADAVGSVARGAADAAGSATGAAASAVDPEQVTERVRVALSGPEDPAAMTTEQRGAEIASLVGTGMTQGGLDDARRARLVRLVSAEAGIPEDQAAQRVAAAEAEARRLAEEAERRAREAADAAATAAATSALYFFVTMLLGAGAAMLGARSGTRGLVMAHRRAPL</sequence>
<keyword evidence="2" id="KW-0812">Transmembrane</keyword>
<feature type="transmembrane region" description="Helical" evidence="2">
    <location>
        <begin position="260"/>
        <end position="285"/>
    </location>
</feature>
<evidence type="ECO:0000256" key="2">
    <source>
        <dbReference type="SAM" id="Phobius"/>
    </source>
</evidence>
<keyword evidence="4" id="KW-1185">Reference proteome</keyword>
<evidence type="ECO:0000313" key="4">
    <source>
        <dbReference type="Proteomes" id="UP001526430"/>
    </source>
</evidence>
<dbReference type="Proteomes" id="UP001526430">
    <property type="component" value="Unassembled WGS sequence"/>
</dbReference>
<feature type="transmembrane region" description="Helical" evidence="2">
    <location>
        <begin position="34"/>
        <end position="61"/>
    </location>
</feature>
<dbReference type="EMBL" id="JAPFQI010000011">
    <property type="protein sequence ID" value="MCW8086797.1"/>
    <property type="molecule type" value="Genomic_DNA"/>
</dbReference>